<feature type="compositionally biased region" description="Polar residues" evidence="1">
    <location>
        <begin position="8"/>
        <end position="17"/>
    </location>
</feature>
<keyword evidence="3" id="KW-1185">Reference proteome</keyword>
<sequence length="447" mass="51841">MRHEQQKALPSSSQPSNTRREDATGILDPSSNELRDFIVEYPITGKRRVVEYEEVIIPASETHAPPDEDEPGHVVRAADPTLLSAWQQPATVLRGYLQMYRQTVWVRAPQYKERNSVAQGNFYHTGHVVRTIEPALARSILDRFVARYPMTGKSCSFLYRLPTELRLQIYSHLSEQNHVIYLLDPKSHGALHALYNTCHKTRAEIRDWYAHARSWVMRYHCHGLEFRGGFNPRLTTFYLDFSEVIGREDRDQPLFYLEWLLGIGRVAGIQNFCLDRINRKNVRHLIIDLRVSRETLINPRLLCISELFRGHLTGFSYVEGLESVVLVFSPDQVADYSINDWFYYELWMTFWTESSWCAPGRCCNCCVLPELRVCVSSQSKEDIAMSEANGVPLSAPLPPDREDTEMAGFWYSYPFLVPPASWEFYASHPMHQIDEWTGQRRSHFDLA</sequence>
<evidence type="ECO:0000256" key="1">
    <source>
        <dbReference type="SAM" id="MobiDB-lite"/>
    </source>
</evidence>
<evidence type="ECO:0000313" key="3">
    <source>
        <dbReference type="Proteomes" id="UP000241818"/>
    </source>
</evidence>
<dbReference type="InParanoid" id="A0A2T3AYF4"/>
<protein>
    <submittedName>
        <fullName evidence="2">Uncharacterized protein</fullName>
    </submittedName>
</protein>
<name>A0A2T3AYF4_AMORE</name>
<dbReference type="RefSeq" id="XP_024719651.1">
    <property type="nucleotide sequence ID" value="XM_024865706.1"/>
</dbReference>
<dbReference type="AlphaFoldDB" id="A0A2T3AYF4"/>
<dbReference type="GeneID" id="36573787"/>
<dbReference type="Proteomes" id="UP000241818">
    <property type="component" value="Unassembled WGS sequence"/>
</dbReference>
<accession>A0A2T3AYF4</accession>
<dbReference type="EMBL" id="KZ679013">
    <property type="protein sequence ID" value="PSS15052.1"/>
    <property type="molecule type" value="Genomic_DNA"/>
</dbReference>
<reference evidence="2 3" key="1">
    <citation type="journal article" date="2018" name="New Phytol.">
        <title>Comparative genomics and transcriptomics depict ericoid mycorrhizal fungi as versatile saprotrophs and plant mutualists.</title>
        <authorList>
            <person name="Martino E."/>
            <person name="Morin E."/>
            <person name="Grelet G.A."/>
            <person name="Kuo A."/>
            <person name="Kohler A."/>
            <person name="Daghino S."/>
            <person name="Barry K.W."/>
            <person name="Cichocki N."/>
            <person name="Clum A."/>
            <person name="Dockter R.B."/>
            <person name="Hainaut M."/>
            <person name="Kuo R.C."/>
            <person name="LaButti K."/>
            <person name="Lindahl B.D."/>
            <person name="Lindquist E.A."/>
            <person name="Lipzen A."/>
            <person name="Khouja H.R."/>
            <person name="Magnuson J."/>
            <person name="Murat C."/>
            <person name="Ohm R.A."/>
            <person name="Singer S.W."/>
            <person name="Spatafora J.W."/>
            <person name="Wang M."/>
            <person name="Veneault-Fourrey C."/>
            <person name="Henrissat B."/>
            <person name="Grigoriev I.V."/>
            <person name="Martin F.M."/>
            <person name="Perotto S."/>
        </authorList>
    </citation>
    <scope>NUCLEOTIDE SEQUENCE [LARGE SCALE GENOMIC DNA]</scope>
    <source>
        <strain evidence="2 3">ATCC 22711</strain>
    </source>
</reference>
<evidence type="ECO:0000313" key="2">
    <source>
        <dbReference type="EMBL" id="PSS15052.1"/>
    </source>
</evidence>
<proteinExistence type="predicted"/>
<gene>
    <name evidence="2" type="ORF">M430DRAFT_277327</name>
</gene>
<organism evidence="2 3">
    <name type="scientific">Amorphotheca resinae ATCC 22711</name>
    <dbReference type="NCBI Taxonomy" id="857342"/>
    <lineage>
        <taxon>Eukaryota</taxon>
        <taxon>Fungi</taxon>
        <taxon>Dikarya</taxon>
        <taxon>Ascomycota</taxon>
        <taxon>Pezizomycotina</taxon>
        <taxon>Leotiomycetes</taxon>
        <taxon>Helotiales</taxon>
        <taxon>Amorphothecaceae</taxon>
        <taxon>Amorphotheca</taxon>
    </lineage>
</organism>
<feature type="region of interest" description="Disordered" evidence="1">
    <location>
        <begin position="1"/>
        <end position="29"/>
    </location>
</feature>